<evidence type="ECO:0000313" key="1">
    <source>
        <dbReference type="EMBL" id="KAK6754726.1"/>
    </source>
</evidence>
<dbReference type="EMBL" id="JAVFWL010000005">
    <property type="protein sequence ID" value="KAK6754726.1"/>
    <property type="molecule type" value="Genomic_DNA"/>
</dbReference>
<proteinExistence type="predicted"/>
<gene>
    <name evidence="1" type="primary">Necator_chrV.g18399</name>
    <name evidence="1" type="ORF">RB195_013608</name>
</gene>
<name>A0ABR1DXY3_NECAM</name>
<protein>
    <submittedName>
        <fullName evidence="1">Uncharacterized protein</fullName>
    </submittedName>
</protein>
<comment type="caution">
    <text evidence="1">The sequence shown here is derived from an EMBL/GenBank/DDBJ whole genome shotgun (WGS) entry which is preliminary data.</text>
</comment>
<reference evidence="1 2" key="1">
    <citation type="submission" date="2023-08" db="EMBL/GenBank/DDBJ databases">
        <title>A Necator americanus chromosomal reference genome.</title>
        <authorList>
            <person name="Ilik V."/>
            <person name="Petrzelkova K.J."/>
            <person name="Pardy F."/>
            <person name="Fuh T."/>
            <person name="Niatou-Singa F.S."/>
            <person name="Gouil Q."/>
            <person name="Baker L."/>
            <person name="Ritchie M.E."/>
            <person name="Jex A.R."/>
            <person name="Gazzola D."/>
            <person name="Li H."/>
            <person name="Toshio Fujiwara R."/>
            <person name="Zhan B."/>
            <person name="Aroian R.V."/>
            <person name="Pafco B."/>
            <person name="Schwarz E.M."/>
        </authorList>
    </citation>
    <scope>NUCLEOTIDE SEQUENCE [LARGE SCALE GENOMIC DNA]</scope>
    <source>
        <strain evidence="1 2">Aroian</strain>
        <tissue evidence="1">Whole animal</tissue>
    </source>
</reference>
<organism evidence="1 2">
    <name type="scientific">Necator americanus</name>
    <name type="common">Human hookworm</name>
    <dbReference type="NCBI Taxonomy" id="51031"/>
    <lineage>
        <taxon>Eukaryota</taxon>
        <taxon>Metazoa</taxon>
        <taxon>Ecdysozoa</taxon>
        <taxon>Nematoda</taxon>
        <taxon>Chromadorea</taxon>
        <taxon>Rhabditida</taxon>
        <taxon>Rhabditina</taxon>
        <taxon>Rhabditomorpha</taxon>
        <taxon>Strongyloidea</taxon>
        <taxon>Ancylostomatidae</taxon>
        <taxon>Bunostominae</taxon>
        <taxon>Necator</taxon>
    </lineage>
</organism>
<accession>A0ABR1DXY3</accession>
<keyword evidence="2" id="KW-1185">Reference proteome</keyword>
<dbReference type="Proteomes" id="UP001303046">
    <property type="component" value="Unassembled WGS sequence"/>
</dbReference>
<evidence type="ECO:0000313" key="2">
    <source>
        <dbReference type="Proteomes" id="UP001303046"/>
    </source>
</evidence>
<sequence length="125" mass="14212">MHGFLTTPINTCCYTSCLDKTLEQLKRIGSKVVNVLNKTHSNLMCIHITRTDFVHEKVATDVITAINAAIKIARRKNLSQFMIFGDDQKFMKNLSKAIIDQGHWEENVKKILLGNCTRLAKTSIY</sequence>